<dbReference type="Proteomes" id="UP000494214">
    <property type="component" value="Unassembled WGS sequence"/>
</dbReference>
<protein>
    <submittedName>
        <fullName evidence="1">Uncharacterized protein</fullName>
    </submittedName>
</protein>
<evidence type="ECO:0000313" key="2">
    <source>
        <dbReference type="Proteomes" id="UP000494214"/>
    </source>
</evidence>
<gene>
    <name evidence="1" type="ORF">LMG26690_03581</name>
</gene>
<name>A0A6S7BJC2_9BURK</name>
<organism evidence="1 2">
    <name type="scientific">Achromobacter animicus</name>
    <dbReference type="NCBI Taxonomy" id="1389935"/>
    <lineage>
        <taxon>Bacteria</taxon>
        <taxon>Pseudomonadati</taxon>
        <taxon>Pseudomonadota</taxon>
        <taxon>Betaproteobacteria</taxon>
        <taxon>Burkholderiales</taxon>
        <taxon>Alcaligenaceae</taxon>
        <taxon>Achromobacter</taxon>
    </lineage>
</organism>
<evidence type="ECO:0000313" key="1">
    <source>
        <dbReference type="EMBL" id="CAB3716881.1"/>
    </source>
</evidence>
<reference evidence="1 2" key="1">
    <citation type="submission" date="2020-04" db="EMBL/GenBank/DDBJ databases">
        <authorList>
            <person name="De Canck E."/>
        </authorList>
    </citation>
    <scope>NUCLEOTIDE SEQUENCE [LARGE SCALE GENOMIC DNA]</scope>
    <source>
        <strain evidence="1 2">LMG 26690</strain>
    </source>
</reference>
<keyword evidence="2" id="KW-1185">Reference proteome</keyword>
<sequence length="142" mass="15906">MMMTIWALIQEGRVTETTSIDPAGRFHPEFKWVEAHAGVQEGYLYESGKFAAPEVPAVAKSVFSPREYMKRFAVEEQIRIRKAQLTDMEVGLVYDDFNRAGIINVEDPHIAAGLDLYIAKGLLVPERRAELLRPAGPDDVSS</sequence>
<dbReference type="RefSeq" id="WP_175124335.1">
    <property type="nucleotide sequence ID" value="NZ_CADIJM010000007.1"/>
</dbReference>
<proteinExistence type="predicted"/>
<accession>A0A6S7BJC2</accession>
<dbReference type="AlphaFoldDB" id="A0A6S7BJC2"/>
<dbReference type="EMBL" id="CADIJM010000007">
    <property type="protein sequence ID" value="CAB3716881.1"/>
    <property type="molecule type" value="Genomic_DNA"/>
</dbReference>